<dbReference type="GeneID" id="34576371"/>
<reference evidence="1 2" key="1">
    <citation type="journal article" date="2016" name="Sci. Rep.">
        <title>Penicillium arizonense, a new, genome sequenced fungal species, reveals a high chemical diversity in secreted metabolites.</title>
        <authorList>
            <person name="Grijseels S."/>
            <person name="Nielsen J.C."/>
            <person name="Randelovic M."/>
            <person name="Nielsen J."/>
            <person name="Nielsen K.F."/>
            <person name="Workman M."/>
            <person name="Frisvad J.C."/>
        </authorList>
    </citation>
    <scope>NUCLEOTIDE SEQUENCE [LARGE SCALE GENOMIC DNA]</scope>
    <source>
        <strain evidence="1 2">CBS 141311</strain>
    </source>
</reference>
<keyword evidence="2" id="KW-1185">Reference proteome</keyword>
<dbReference type="AlphaFoldDB" id="A0A1F5LIT0"/>
<evidence type="ECO:0000313" key="2">
    <source>
        <dbReference type="Proteomes" id="UP000177622"/>
    </source>
</evidence>
<protein>
    <submittedName>
        <fullName evidence="1">Uncharacterized protein</fullName>
    </submittedName>
</protein>
<dbReference type="EMBL" id="LXJU01000008">
    <property type="protein sequence ID" value="OGE53035.1"/>
    <property type="molecule type" value="Genomic_DNA"/>
</dbReference>
<comment type="caution">
    <text evidence="1">The sequence shown here is derived from an EMBL/GenBank/DDBJ whole genome shotgun (WGS) entry which is preliminary data.</text>
</comment>
<evidence type="ECO:0000313" key="1">
    <source>
        <dbReference type="EMBL" id="OGE53035.1"/>
    </source>
</evidence>
<accession>A0A1F5LIT0</accession>
<organism evidence="1 2">
    <name type="scientific">Penicillium arizonense</name>
    <dbReference type="NCBI Taxonomy" id="1835702"/>
    <lineage>
        <taxon>Eukaryota</taxon>
        <taxon>Fungi</taxon>
        <taxon>Dikarya</taxon>
        <taxon>Ascomycota</taxon>
        <taxon>Pezizomycotina</taxon>
        <taxon>Eurotiomycetes</taxon>
        <taxon>Eurotiomycetidae</taxon>
        <taxon>Eurotiales</taxon>
        <taxon>Aspergillaceae</taxon>
        <taxon>Penicillium</taxon>
    </lineage>
</organism>
<sequence length="92" mass="10590">MVASNRQLPRYDTISVAEAEAAATRQKSELAKPSYFDDRSRRDYYRPGSLHSWRLLRRRTSFHAQCIYEPTQEPCAASQRTQNLLHGSSSKS</sequence>
<dbReference type="Proteomes" id="UP000177622">
    <property type="component" value="Unassembled WGS sequence"/>
</dbReference>
<gene>
    <name evidence="1" type="ORF">PENARI_c008G10863</name>
</gene>
<proteinExistence type="predicted"/>
<name>A0A1F5LIT0_PENAI</name>
<dbReference type="RefSeq" id="XP_022488474.1">
    <property type="nucleotide sequence ID" value="XM_022631637.1"/>
</dbReference>